<evidence type="ECO:0000313" key="1">
    <source>
        <dbReference type="EMBL" id="CAB4127349.1"/>
    </source>
</evidence>
<dbReference type="EMBL" id="LR796209">
    <property type="protein sequence ID" value="CAB4127349.1"/>
    <property type="molecule type" value="Genomic_DNA"/>
</dbReference>
<reference evidence="1" key="1">
    <citation type="submission" date="2020-04" db="EMBL/GenBank/DDBJ databases">
        <authorList>
            <person name="Chiriac C."/>
            <person name="Salcher M."/>
            <person name="Ghai R."/>
            <person name="Kavagutti S V."/>
        </authorList>
    </citation>
    <scope>NUCLEOTIDE SEQUENCE</scope>
</reference>
<organism evidence="1">
    <name type="scientific">uncultured Caudovirales phage</name>
    <dbReference type="NCBI Taxonomy" id="2100421"/>
    <lineage>
        <taxon>Viruses</taxon>
        <taxon>Duplodnaviria</taxon>
        <taxon>Heunggongvirae</taxon>
        <taxon>Uroviricota</taxon>
        <taxon>Caudoviricetes</taxon>
        <taxon>Peduoviridae</taxon>
        <taxon>Maltschvirus</taxon>
        <taxon>Maltschvirus maltsch</taxon>
    </lineage>
</organism>
<name>A0A6J5L646_9CAUD</name>
<proteinExistence type="predicted"/>
<gene>
    <name evidence="1" type="ORF">UFOVP75_152</name>
</gene>
<accession>A0A6J5L646</accession>
<protein>
    <submittedName>
        <fullName evidence="1">Uncharacterized protein</fullName>
    </submittedName>
</protein>
<sequence length="81" mass="9090">MTREQLIQQSRAAERDNIEMGEAAADATFLATFAFRKPIQSRRIQVMPGLSGLVVGQSLEDGLHNITVRIHSKDVRQWANL</sequence>